<organism evidence="4 5">
    <name type="scientific">Oryctes borbonicus</name>
    <dbReference type="NCBI Taxonomy" id="1629725"/>
    <lineage>
        <taxon>Eukaryota</taxon>
        <taxon>Metazoa</taxon>
        <taxon>Ecdysozoa</taxon>
        <taxon>Arthropoda</taxon>
        <taxon>Hexapoda</taxon>
        <taxon>Insecta</taxon>
        <taxon>Pterygota</taxon>
        <taxon>Neoptera</taxon>
        <taxon>Endopterygota</taxon>
        <taxon>Coleoptera</taxon>
        <taxon>Polyphaga</taxon>
        <taxon>Scarabaeiformia</taxon>
        <taxon>Scarabaeidae</taxon>
        <taxon>Dynastinae</taxon>
        <taxon>Oryctes</taxon>
    </lineage>
</organism>
<dbReference type="InterPro" id="IPR029058">
    <property type="entry name" value="AB_hydrolase_fold"/>
</dbReference>
<dbReference type="PRINTS" id="PR00111">
    <property type="entry name" value="ABHYDROLASE"/>
</dbReference>
<protein>
    <submittedName>
        <fullName evidence="4">Hydrolase</fullName>
    </submittedName>
</protein>
<proteinExistence type="inferred from homology"/>
<gene>
    <name evidence="4" type="ORF">AMK59_1069</name>
</gene>
<dbReference type="AlphaFoldDB" id="A0A0T6BBP7"/>
<evidence type="ECO:0000256" key="1">
    <source>
        <dbReference type="ARBA" id="ARBA00008645"/>
    </source>
</evidence>
<dbReference type="EMBL" id="LJIG01002188">
    <property type="protein sequence ID" value="KRT84752.1"/>
    <property type="molecule type" value="Genomic_DNA"/>
</dbReference>
<comment type="caution">
    <text evidence="4">The sequence shown here is derived from an EMBL/GenBank/DDBJ whole genome shotgun (WGS) entry which is preliminary data.</text>
</comment>
<dbReference type="SUPFAM" id="SSF53474">
    <property type="entry name" value="alpha/beta-Hydrolases"/>
    <property type="match status" value="1"/>
</dbReference>
<dbReference type="GO" id="GO:0016020">
    <property type="term" value="C:membrane"/>
    <property type="evidence" value="ECO:0007669"/>
    <property type="project" value="TreeGrafter"/>
</dbReference>
<evidence type="ECO:0000256" key="2">
    <source>
        <dbReference type="ARBA" id="ARBA00022801"/>
    </source>
</evidence>
<accession>A0A0T6BBP7</accession>
<dbReference type="PANTHER" id="PTHR43798">
    <property type="entry name" value="MONOACYLGLYCEROL LIPASE"/>
    <property type="match status" value="1"/>
</dbReference>
<dbReference type="OrthoDB" id="6431331at2759"/>
<dbReference type="Proteomes" id="UP000051574">
    <property type="component" value="Unassembled WGS sequence"/>
</dbReference>
<evidence type="ECO:0000313" key="4">
    <source>
        <dbReference type="EMBL" id="KRT84752.1"/>
    </source>
</evidence>
<feature type="domain" description="AB hydrolase-1" evidence="3">
    <location>
        <begin position="27"/>
        <end position="219"/>
    </location>
</feature>
<dbReference type="InterPro" id="IPR050266">
    <property type="entry name" value="AB_hydrolase_sf"/>
</dbReference>
<evidence type="ECO:0000313" key="5">
    <source>
        <dbReference type="Proteomes" id="UP000051574"/>
    </source>
</evidence>
<evidence type="ECO:0000259" key="3">
    <source>
        <dbReference type="Pfam" id="PF00561"/>
    </source>
</evidence>
<dbReference type="Gene3D" id="3.40.50.1820">
    <property type="entry name" value="alpha/beta hydrolase"/>
    <property type="match status" value="1"/>
</dbReference>
<comment type="similarity">
    <text evidence="1">Belongs to the AB hydrolase superfamily.</text>
</comment>
<dbReference type="PANTHER" id="PTHR43798:SF14">
    <property type="entry name" value="SERINE HYDROLASE-LIKE PROTEIN DDB_G0286239"/>
    <property type="match status" value="1"/>
</dbReference>
<sequence>MKVEEIQIPAPWGHIAVKVWGDAQNEAILVIHGVFDNAGAFDNLIPCLPQNLYYICIDLPSHGKSSHFPLTAPIHTIDFVVPIRIVGNFFKREKYIAMGHSLGGQVFMFFAQLYPEMISKIILLDALYLFPFDEHMFFDIAKSGFDRFFRIMEQKQTRKISYTYEEAIQKLIAGRDHDEMTRFAAEPLMKRMFEKIGEDEYVMNIDSRLKERFYPSGGMKFIVKVHKNQPVSCPVLILLSTSRCLDYLLEPLYKLYVENGYEIHKYEGHHDMHSTNPEIIAPFIVKFLLKDKNKL</sequence>
<keyword evidence="2 4" id="KW-0378">Hydrolase</keyword>
<dbReference type="InterPro" id="IPR000073">
    <property type="entry name" value="AB_hydrolase_1"/>
</dbReference>
<dbReference type="GO" id="GO:0016787">
    <property type="term" value="F:hydrolase activity"/>
    <property type="evidence" value="ECO:0007669"/>
    <property type="project" value="UniProtKB-KW"/>
</dbReference>
<name>A0A0T6BBP7_9SCAR</name>
<dbReference type="Pfam" id="PF00561">
    <property type="entry name" value="Abhydrolase_1"/>
    <property type="match status" value="1"/>
</dbReference>
<reference evidence="4 5" key="1">
    <citation type="submission" date="2015-09" db="EMBL/GenBank/DDBJ databases">
        <title>Draft genome of the scarab beetle Oryctes borbonicus.</title>
        <authorList>
            <person name="Meyer J.M."/>
            <person name="Markov G.V."/>
            <person name="Baskaran P."/>
            <person name="Herrmann M."/>
            <person name="Sommer R.J."/>
            <person name="Roedelsperger C."/>
        </authorList>
    </citation>
    <scope>NUCLEOTIDE SEQUENCE [LARGE SCALE GENOMIC DNA]</scope>
    <source>
        <strain evidence="4">OB123</strain>
        <tissue evidence="4">Whole animal</tissue>
    </source>
</reference>
<keyword evidence="5" id="KW-1185">Reference proteome</keyword>